<accession>V8C933</accession>
<feature type="binding site" evidence="8">
    <location>
        <begin position="181"/>
        <end position="183"/>
    </location>
    <ligand>
        <name>ATP</name>
        <dbReference type="ChEBI" id="CHEBI:30616"/>
    </ligand>
</feature>
<dbReference type="NCBIfam" id="TIGR00233">
    <property type="entry name" value="trpS"/>
    <property type="match status" value="1"/>
</dbReference>
<comment type="function">
    <text evidence="8">Catalyzes the attachment of tryptophan to tRNA(Trp).</text>
</comment>
<sequence length="362" mass="40550">MHKKDSASKNPQTKSLAKAPTDLPSNTKSVKNLSAKKRVFSGIQPTGEIHLGNYLGAVKNWVDSQDEYENIFFIANSHSITMPHSPKELESSTYKLAAMLLACGIDTQKSALFVQSAIDYHPALAWILDCNISMGDMGRMTQFKDKSAKSSAQKASVGLFNYPALMAADILLYEVDFVPVGQDQKQHLELTRNVAQKFNRDYGECFKIPNPLIQKVGAKIMGLDNPQIKMSKSQKGENHAIFLLDSPEVITRKIKKATTDSAREIVFDENRLGLYNLLCMYEIFSEQSREVIEAEFAGKGYGELKSRLGDLLVESLRPIREKYDEIMREKGYIKQVLESSADKVRPIAKATYERAKNLIGLV</sequence>
<dbReference type="HAMAP" id="MF_00140_B">
    <property type="entry name" value="Trp_tRNA_synth_B"/>
    <property type="match status" value="1"/>
</dbReference>
<comment type="subunit">
    <text evidence="8">Homodimer.</text>
</comment>
<dbReference type="GO" id="GO:0006436">
    <property type="term" value="P:tryptophanyl-tRNA aminoacylation"/>
    <property type="evidence" value="ECO:0007669"/>
    <property type="project" value="UniProtKB-UniRule"/>
</dbReference>
<keyword evidence="3 8" id="KW-0547">Nucleotide-binding</keyword>
<evidence type="ECO:0000256" key="1">
    <source>
        <dbReference type="ARBA" id="ARBA00005594"/>
    </source>
</evidence>
<dbReference type="Gene3D" id="1.10.240.10">
    <property type="entry name" value="Tyrosyl-Transfer RNA Synthetase"/>
    <property type="match status" value="1"/>
</dbReference>
<dbReference type="PROSITE" id="PS00178">
    <property type="entry name" value="AA_TRNA_LIGASE_I"/>
    <property type="match status" value="1"/>
</dbReference>
<evidence type="ECO:0000313" key="11">
    <source>
        <dbReference type="EMBL" id="ETD23587.1"/>
    </source>
</evidence>
<dbReference type="InterPro" id="IPR001412">
    <property type="entry name" value="aa-tRNA-synth_I_CS"/>
</dbReference>
<dbReference type="PANTHER" id="PTHR43766:SF1">
    <property type="entry name" value="TRYPTOPHAN--TRNA LIGASE, MITOCHONDRIAL"/>
    <property type="match status" value="1"/>
</dbReference>
<comment type="caution">
    <text evidence="11">The sequence shown here is derived from an EMBL/GenBank/DDBJ whole genome shotgun (WGS) entry which is preliminary data.</text>
</comment>
<keyword evidence="6 8" id="KW-0030">Aminoacyl-tRNA synthetase</keyword>
<dbReference type="CDD" id="cd00806">
    <property type="entry name" value="TrpRS_core"/>
    <property type="match status" value="1"/>
</dbReference>
<keyword evidence="12" id="KW-1185">Reference proteome</keyword>
<dbReference type="Pfam" id="PF00579">
    <property type="entry name" value="tRNA-synt_1b"/>
    <property type="match status" value="1"/>
</dbReference>
<comment type="subcellular location">
    <subcellularLocation>
        <location evidence="8">Cytoplasm</location>
    </subcellularLocation>
</comment>
<evidence type="ECO:0000256" key="6">
    <source>
        <dbReference type="ARBA" id="ARBA00023146"/>
    </source>
</evidence>
<dbReference type="eggNOG" id="COG0180">
    <property type="taxonomic scope" value="Bacteria"/>
</dbReference>
<proteinExistence type="inferred from homology"/>
<comment type="similarity">
    <text evidence="1 8 9">Belongs to the class-I aminoacyl-tRNA synthetase family.</text>
</comment>
<gene>
    <name evidence="8" type="primary">trpS</name>
    <name evidence="11" type="ORF">HMPREF2086_01392</name>
</gene>
<evidence type="ECO:0000313" key="12">
    <source>
        <dbReference type="Proteomes" id="UP000018731"/>
    </source>
</evidence>
<dbReference type="PATRIC" id="fig|1357400.3.peg.1863"/>
<dbReference type="GO" id="GO:0005524">
    <property type="term" value="F:ATP binding"/>
    <property type="evidence" value="ECO:0007669"/>
    <property type="project" value="UniProtKB-UniRule"/>
</dbReference>
<dbReference type="Proteomes" id="UP000018731">
    <property type="component" value="Unassembled WGS sequence"/>
</dbReference>
<feature type="binding site" evidence="8">
    <location>
        <begin position="44"/>
        <end position="46"/>
    </location>
    <ligand>
        <name>ATP</name>
        <dbReference type="ChEBI" id="CHEBI:30616"/>
    </ligand>
</feature>
<dbReference type="InterPro" id="IPR002306">
    <property type="entry name" value="Trp-tRNA-ligase"/>
</dbReference>
<dbReference type="EC" id="6.1.1.2" evidence="8"/>
<feature type="short sequence motif" description="'KMSKS' region" evidence="8">
    <location>
        <begin position="229"/>
        <end position="233"/>
    </location>
</feature>
<feature type="binding site" evidence="8">
    <location>
        <position position="220"/>
    </location>
    <ligand>
        <name>ATP</name>
        <dbReference type="ChEBI" id="CHEBI:30616"/>
    </ligand>
</feature>
<dbReference type="HOGENOM" id="CLU_029244_1_1_7"/>
<evidence type="ECO:0000256" key="10">
    <source>
        <dbReference type="SAM" id="MobiDB-lite"/>
    </source>
</evidence>
<evidence type="ECO:0000256" key="3">
    <source>
        <dbReference type="ARBA" id="ARBA00022741"/>
    </source>
</evidence>
<dbReference type="GO" id="GO:0005829">
    <property type="term" value="C:cytosol"/>
    <property type="evidence" value="ECO:0007669"/>
    <property type="project" value="TreeGrafter"/>
</dbReference>
<evidence type="ECO:0000256" key="8">
    <source>
        <dbReference type="HAMAP-Rule" id="MF_00140"/>
    </source>
</evidence>
<dbReference type="RefSeq" id="WP_023928134.1">
    <property type="nucleotide sequence ID" value="NZ_KI669454.1"/>
</dbReference>
<dbReference type="PANTHER" id="PTHR43766">
    <property type="entry name" value="TRYPTOPHAN--TRNA LIGASE, MITOCHONDRIAL"/>
    <property type="match status" value="1"/>
</dbReference>
<evidence type="ECO:0000256" key="9">
    <source>
        <dbReference type="RuleBase" id="RU363036"/>
    </source>
</evidence>
<keyword evidence="4 8" id="KW-0067">ATP-binding</keyword>
<evidence type="ECO:0000256" key="7">
    <source>
        <dbReference type="ARBA" id="ARBA00049929"/>
    </source>
</evidence>
<dbReference type="Gene3D" id="3.40.50.620">
    <property type="entry name" value="HUPs"/>
    <property type="match status" value="1"/>
</dbReference>
<dbReference type="OrthoDB" id="9801042at2"/>
<protein>
    <recommendedName>
        <fullName evidence="8">Tryptophan--tRNA ligase</fullName>
        <ecNumber evidence="8">6.1.1.2</ecNumber>
    </recommendedName>
    <alternativeName>
        <fullName evidence="8">Tryptophanyl-tRNA synthetase</fullName>
        <shortName evidence="8">TrpRS</shortName>
    </alternativeName>
</protein>
<dbReference type="InterPro" id="IPR024109">
    <property type="entry name" value="Trp-tRNA-ligase_bac-type"/>
</dbReference>
<evidence type="ECO:0000256" key="2">
    <source>
        <dbReference type="ARBA" id="ARBA00022598"/>
    </source>
</evidence>
<organism evidence="11 12">
    <name type="scientific">Helicobacter macacae MIT 99-5501</name>
    <dbReference type="NCBI Taxonomy" id="1357400"/>
    <lineage>
        <taxon>Bacteria</taxon>
        <taxon>Pseudomonadati</taxon>
        <taxon>Campylobacterota</taxon>
        <taxon>Epsilonproteobacteria</taxon>
        <taxon>Campylobacterales</taxon>
        <taxon>Helicobacteraceae</taxon>
        <taxon>Helicobacter</taxon>
    </lineage>
</organism>
<keyword evidence="5 8" id="KW-0648">Protein biosynthesis</keyword>
<dbReference type="InterPro" id="IPR050203">
    <property type="entry name" value="Trp-tRNA_synthetase"/>
</dbReference>
<dbReference type="PRINTS" id="PR01039">
    <property type="entry name" value="TRNASYNTHTRP"/>
</dbReference>
<evidence type="ECO:0000256" key="5">
    <source>
        <dbReference type="ARBA" id="ARBA00022917"/>
    </source>
</evidence>
<feature type="binding site" evidence="8">
    <location>
        <position position="169"/>
    </location>
    <ligand>
        <name>L-tryptophan</name>
        <dbReference type="ChEBI" id="CHEBI:57912"/>
    </ligand>
</feature>
<dbReference type="EMBL" id="AZJI01000005">
    <property type="protein sequence ID" value="ETD23587.1"/>
    <property type="molecule type" value="Genomic_DNA"/>
</dbReference>
<evidence type="ECO:0000256" key="4">
    <source>
        <dbReference type="ARBA" id="ARBA00022840"/>
    </source>
</evidence>
<feature type="short sequence motif" description="'HIGH' region" evidence="8">
    <location>
        <begin position="45"/>
        <end position="53"/>
    </location>
</feature>
<dbReference type="AlphaFoldDB" id="V8C933"/>
<feature type="binding site" evidence="8">
    <location>
        <begin position="52"/>
        <end position="53"/>
    </location>
    <ligand>
        <name>ATP</name>
        <dbReference type="ChEBI" id="CHEBI:30616"/>
    </ligand>
</feature>
<keyword evidence="2 8" id="KW-0436">Ligase</keyword>
<reference evidence="11 12" key="1">
    <citation type="journal article" date="2014" name="Genome Announc.">
        <title>Draft genome sequences of six enterohepatic helicobacter species isolated from humans and one from rhesus macaques.</title>
        <authorList>
            <person name="Shen Z."/>
            <person name="Sheh A."/>
            <person name="Young S.K."/>
            <person name="Abouelliel A."/>
            <person name="Ward D.V."/>
            <person name="Earl A.M."/>
            <person name="Fox J.G."/>
        </authorList>
    </citation>
    <scope>NUCLEOTIDE SEQUENCE [LARGE SCALE GENOMIC DNA]</scope>
    <source>
        <strain evidence="11 12">MIT 99-5501</strain>
    </source>
</reference>
<dbReference type="SUPFAM" id="SSF52374">
    <property type="entry name" value="Nucleotidylyl transferase"/>
    <property type="match status" value="1"/>
</dbReference>
<feature type="region of interest" description="Disordered" evidence="10">
    <location>
        <begin position="1"/>
        <end position="28"/>
    </location>
</feature>
<dbReference type="InterPro" id="IPR014729">
    <property type="entry name" value="Rossmann-like_a/b/a_fold"/>
</dbReference>
<comment type="catalytic activity">
    <reaction evidence="7 8">
        <text>tRNA(Trp) + L-tryptophan + ATP = L-tryptophyl-tRNA(Trp) + AMP + diphosphate + H(+)</text>
        <dbReference type="Rhea" id="RHEA:24080"/>
        <dbReference type="Rhea" id="RHEA-COMP:9671"/>
        <dbReference type="Rhea" id="RHEA-COMP:9705"/>
        <dbReference type="ChEBI" id="CHEBI:15378"/>
        <dbReference type="ChEBI" id="CHEBI:30616"/>
        <dbReference type="ChEBI" id="CHEBI:33019"/>
        <dbReference type="ChEBI" id="CHEBI:57912"/>
        <dbReference type="ChEBI" id="CHEBI:78442"/>
        <dbReference type="ChEBI" id="CHEBI:78535"/>
        <dbReference type="ChEBI" id="CHEBI:456215"/>
        <dbReference type="EC" id="6.1.1.2"/>
    </reaction>
</comment>
<dbReference type="InterPro" id="IPR002305">
    <property type="entry name" value="aa-tRNA-synth_Ic"/>
</dbReference>
<name>V8C933_9HELI</name>
<feature type="binding site" evidence="8">
    <location>
        <begin position="229"/>
        <end position="233"/>
    </location>
    <ligand>
        <name>ATP</name>
        <dbReference type="ChEBI" id="CHEBI:30616"/>
    </ligand>
</feature>
<dbReference type="STRING" id="1357400.HMPREF2086_01392"/>
<keyword evidence="8" id="KW-0963">Cytoplasm</keyword>
<dbReference type="GO" id="GO:0004830">
    <property type="term" value="F:tryptophan-tRNA ligase activity"/>
    <property type="evidence" value="ECO:0007669"/>
    <property type="project" value="UniProtKB-UniRule"/>
</dbReference>